<dbReference type="RefSeq" id="WP_310089692.1">
    <property type="nucleotide sequence ID" value="NZ_JAVDTT010000001.1"/>
</dbReference>
<keyword evidence="3" id="KW-1185">Reference proteome</keyword>
<name>A0ABU1RP49_9GAMM</name>
<keyword evidence="1" id="KW-0472">Membrane</keyword>
<evidence type="ECO:0008006" key="4">
    <source>
        <dbReference type="Google" id="ProtNLM"/>
    </source>
</evidence>
<protein>
    <recommendedName>
        <fullName evidence="4">Anti-sigma factor</fullName>
    </recommendedName>
</protein>
<dbReference type="EMBL" id="JAVDTT010000001">
    <property type="protein sequence ID" value="MDR6839884.1"/>
    <property type="molecule type" value="Genomic_DNA"/>
</dbReference>
<dbReference type="Proteomes" id="UP001254759">
    <property type="component" value="Unassembled WGS sequence"/>
</dbReference>
<evidence type="ECO:0000313" key="3">
    <source>
        <dbReference type="Proteomes" id="UP001254759"/>
    </source>
</evidence>
<comment type="caution">
    <text evidence="2">The sequence shown here is derived from an EMBL/GenBank/DDBJ whole genome shotgun (WGS) entry which is preliminary data.</text>
</comment>
<feature type="transmembrane region" description="Helical" evidence="1">
    <location>
        <begin position="52"/>
        <end position="72"/>
    </location>
</feature>
<keyword evidence="1" id="KW-0812">Transmembrane</keyword>
<sequence>MNAQEEETLRWQLRGLRRDVEPQADLWPGIAARIAAMPQEAAVPVKSRARRFAPWAMAASVLLAVGVVWQMMPAAPQQAPAGNPLIRQQAVAMALDYERAFAHLQQGDIQPEMHGAFGELDRSAAQILAAIDRDPNASFLLEQLRRTYARRLQLTQRAIMT</sequence>
<proteinExistence type="predicted"/>
<keyword evidence="1" id="KW-1133">Transmembrane helix</keyword>
<evidence type="ECO:0000313" key="2">
    <source>
        <dbReference type="EMBL" id="MDR6839884.1"/>
    </source>
</evidence>
<evidence type="ECO:0000256" key="1">
    <source>
        <dbReference type="SAM" id="Phobius"/>
    </source>
</evidence>
<reference evidence="2 3" key="1">
    <citation type="submission" date="2023-07" db="EMBL/GenBank/DDBJ databases">
        <title>Sorghum-associated microbial communities from plants grown in Nebraska, USA.</title>
        <authorList>
            <person name="Schachtman D."/>
        </authorList>
    </citation>
    <scope>NUCLEOTIDE SEQUENCE [LARGE SCALE GENOMIC DNA]</scope>
    <source>
        <strain evidence="2 3">BE107</strain>
    </source>
</reference>
<organism evidence="2 3">
    <name type="scientific">Pseudoxanthomonas sacheonensis</name>
    <dbReference type="NCBI Taxonomy" id="443615"/>
    <lineage>
        <taxon>Bacteria</taxon>
        <taxon>Pseudomonadati</taxon>
        <taxon>Pseudomonadota</taxon>
        <taxon>Gammaproteobacteria</taxon>
        <taxon>Lysobacterales</taxon>
        <taxon>Lysobacteraceae</taxon>
        <taxon>Pseudoxanthomonas</taxon>
    </lineage>
</organism>
<gene>
    <name evidence="2" type="ORF">J2W94_000148</name>
</gene>
<accession>A0ABU1RP49</accession>